<keyword evidence="2" id="KW-1185">Reference proteome</keyword>
<dbReference type="InterPro" id="IPR016024">
    <property type="entry name" value="ARM-type_fold"/>
</dbReference>
<dbReference type="RefSeq" id="XP_001581031.1">
    <property type="nucleotide sequence ID" value="XM_001580981.1"/>
</dbReference>
<dbReference type="VEuPathDB" id="TrichDB:TVAGG3_0302460"/>
<dbReference type="AlphaFoldDB" id="A2DHJ7"/>
<dbReference type="EMBL" id="DS113201">
    <property type="protein sequence ID" value="EAY20045.1"/>
    <property type="molecule type" value="Genomic_DNA"/>
</dbReference>
<dbReference type="Proteomes" id="UP000001542">
    <property type="component" value="Unassembled WGS sequence"/>
</dbReference>
<protein>
    <submittedName>
        <fullName evidence="1">Uncharacterized protein</fullName>
    </submittedName>
</protein>
<dbReference type="Gene3D" id="1.25.10.10">
    <property type="entry name" value="Leucine-rich Repeat Variant"/>
    <property type="match status" value="1"/>
</dbReference>
<accession>A2DHJ7</accession>
<evidence type="ECO:0000313" key="2">
    <source>
        <dbReference type="Proteomes" id="UP000001542"/>
    </source>
</evidence>
<dbReference type="VEuPathDB" id="TrichDB:TVAG_365530"/>
<reference evidence="1" key="1">
    <citation type="submission" date="2006-10" db="EMBL/GenBank/DDBJ databases">
        <authorList>
            <person name="Amadeo P."/>
            <person name="Zhao Q."/>
            <person name="Wortman J."/>
            <person name="Fraser-Liggett C."/>
            <person name="Carlton J."/>
        </authorList>
    </citation>
    <scope>NUCLEOTIDE SEQUENCE</scope>
    <source>
        <strain evidence="1">G3</strain>
    </source>
</reference>
<organism evidence="1 2">
    <name type="scientific">Trichomonas vaginalis (strain ATCC PRA-98 / G3)</name>
    <dbReference type="NCBI Taxonomy" id="412133"/>
    <lineage>
        <taxon>Eukaryota</taxon>
        <taxon>Metamonada</taxon>
        <taxon>Parabasalia</taxon>
        <taxon>Trichomonadida</taxon>
        <taxon>Trichomonadidae</taxon>
        <taxon>Trichomonas</taxon>
    </lineage>
</organism>
<gene>
    <name evidence="1" type="ORF">TVAG_365530</name>
</gene>
<dbReference type="InParanoid" id="A2DHJ7"/>
<proteinExistence type="predicted"/>
<dbReference type="SUPFAM" id="SSF48371">
    <property type="entry name" value="ARM repeat"/>
    <property type="match status" value="2"/>
</dbReference>
<dbReference type="KEGG" id="tva:5465562"/>
<sequence>MDSSLVIKYFRDLQTNDDLIIKNSSDKLTELTKTLDFIPILIDLLSNDDDFIQKEACTLLNRTIQLTKSELDPENAKLFLLKIIPIFISFDSDLSYLIFPAIHNLALAFDSNQFFLELINSLHQSNDKLHLMLLCLISTVDPTPITSLEIELMRDLILTEDTRTFHIVMMLILSIVAFSNIQNDEMEEINKIFQESLLYYIKSNKTEHVREMYWLISEAFSKMVKIMNVDEIFNELLEELQKSTSNKMKISILSIIYVLVGENSDTEFEQNVIEDIMSLIIQELIAIYDPDQPYLDQLIVSFSNPLLLFLQKLPENIQNNWILEKVKALIDQNDESCYVVAVCILQLIAEENLNIFDETQLENIYSTMLLLLSEGNTNIRMAVLDFYRSIFEDLIFSVETFPFEDTISVLFELYQSEEFPDALDIIYRVILRMKSTDAIFDDLFNTIKGFLNEEQNINAQSSLIMILSAAFKNSPEILKNQSDNICSFLQENLLFDGSVDMDILNCFLACLSNCISCYPNFYIEHHEFVHQTVAYAIQFKNIHFIIHIECIIRAISNYSTDFVTQNAEQILISAIEFLKIAGQMFLPVHYGFCLELITYDLTMSIELLKNEEIANKIIEVIKDSVSYSIQTDQNLISSTVDLVFVSLNGLSENEQICNSILEILNPYITYAMNQISDSKSVLILKSIKDRIRIRAFGNNDIAIIQKVLDRMIFLSERPFFNHNQREILELAFTSIFLISESSNVDAVTQFAQNNIEKFMILFQSTEKIPFYAFKCIETFILKRYLSDSNLNDIVVLCNEKINDLELNFCHILNVIALIYPMFIPSFLERVCTIFMSLSQSEEKNPNLEDLVSLLCVIFCKSEGNPFSEEIHRLILSYLPFKNDFSYNVNAISYLLVLGQELPDSLAEIYTKCMAEHLCHPFADFPKLLYPNNSVQSLAIAFCKMIDPNNFDASILYLLNNNSEKSEILKNTLFAILMQSNSGEA</sequence>
<dbReference type="InterPro" id="IPR011989">
    <property type="entry name" value="ARM-like"/>
</dbReference>
<name>A2DHJ7_TRIV3</name>
<evidence type="ECO:0000313" key="1">
    <source>
        <dbReference type="EMBL" id="EAY20045.1"/>
    </source>
</evidence>
<reference evidence="1" key="2">
    <citation type="journal article" date="2007" name="Science">
        <title>Draft genome sequence of the sexually transmitted pathogen Trichomonas vaginalis.</title>
        <authorList>
            <person name="Carlton J.M."/>
            <person name="Hirt R.P."/>
            <person name="Silva J.C."/>
            <person name="Delcher A.L."/>
            <person name="Schatz M."/>
            <person name="Zhao Q."/>
            <person name="Wortman J.R."/>
            <person name="Bidwell S.L."/>
            <person name="Alsmark U.C.M."/>
            <person name="Besteiro S."/>
            <person name="Sicheritz-Ponten T."/>
            <person name="Noel C.J."/>
            <person name="Dacks J.B."/>
            <person name="Foster P.G."/>
            <person name="Simillion C."/>
            <person name="Van de Peer Y."/>
            <person name="Miranda-Saavedra D."/>
            <person name="Barton G.J."/>
            <person name="Westrop G.D."/>
            <person name="Mueller S."/>
            <person name="Dessi D."/>
            <person name="Fiori P.L."/>
            <person name="Ren Q."/>
            <person name="Paulsen I."/>
            <person name="Zhang H."/>
            <person name="Bastida-Corcuera F.D."/>
            <person name="Simoes-Barbosa A."/>
            <person name="Brown M.T."/>
            <person name="Hayes R.D."/>
            <person name="Mukherjee M."/>
            <person name="Okumura C.Y."/>
            <person name="Schneider R."/>
            <person name="Smith A.J."/>
            <person name="Vanacova S."/>
            <person name="Villalvazo M."/>
            <person name="Haas B.J."/>
            <person name="Pertea M."/>
            <person name="Feldblyum T.V."/>
            <person name="Utterback T.R."/>
            <person name="Shu C.L."/>
            <person name="Osoegawa K."/>
            <person name="de Jong P.J."/>
            <person name="Hrdy I."/>
            <person name="Horvathova L."/>
            <person name="Zubacova Z."/>
            <person name="Dolezal P."/>
            <person name="Malik S.B."/>
            <person name="Logsdon J.M. Jr."/>
            <person name="Henze K."/>
            <person name="Gupta A."/>
            <person name="Wang C.C."/>
            <person name="Dunne R.L."/>
            <person name="Upcroft J.A."/>
            <person name="Upcroft P."/>
            <person name="White O."/>
            <person name="Salzberg S.L."/>
            <person name="Tang P."/>
            <person name="Chiu C.-H."/>
            <person name="Lee Y.-S."/>
            <person name="Embley T.M."/>
            <person name="Coombs G.H."/>
            <person name="Mottram J.C."/>
            <person name="Tachezy J."/>
            <person name="Fraser-Liggett C.M."/>
            <person name="Johnson P.J."/>
        </authorList>
    </citation>
    <scope>NUCLEOTIDE SEQUENCE [LARGE SCALE GENOMIC DNA]</scope>
    <source>
        <strain evidence="1">G3</strain>
    </source>
</reference>